<dbReference type="EMBL" id="GGMS01003235">
    <property type="protein sequence ID" value="MBY72438.1"/>
    <property type="molecule type" value="Transcribed_RNA"/>
</dbReference>
<gene>
    <name evidence="1" type="ORF">g.183804</name>
</gene>
<accession>A0A2S2Q3Y6</accession>
<protein>
    <submittedName>
        <fullName evidence="1">Uncharacterized protein</fullName>
    </submittedName>
</protein>
<evidence type="ECO:0000313" key="1">
    <source>
        <dbReference type="EMBL" id="MBY72438.1"/>
    </source>
</evidence>
<dbReference type="AlphaFoldDB" id="A0A2S2Q3Y6"/>
<reference evidence="1" key="1">
    <citation type="submission" date="2018-04" db="EMBL/GenBank/DDBJ databases">
        <title>Transcriptome assembly of Sipha flava.</title>
        <authorList>
            <person name="Scully E.D."/>
            <person name="Geib S.M."/>
            <person name="Palmer N.A."/>
            <person name="Koch K."/>
            <person name="Bradshaw J."/>
            <person name="Heng-Moss T."/>
            <person name="Sarath G."/>
        </authorList>
    </citation>
    <scope>NUCLEOTIDE SEQUENCE</scope>
</reference>
<sequence>MTIRFRDYPSGCCRCARCKLIIDMVVGRLGYSGTSLRCHVSGITRVVDEQFTSFGVKVPVRGKRRGLSYTNNTLGPVKQCYGTSYDSAEYHEKSKTKENSHWIPAVNDRDVVIPAPLHNGKKRSSHSSRFIIIYLFGKVGKVQITNLQSVIRQRNYLET</sequence>
<organism evidence="1">
    <name type="scientific">Sipha flava</name>
    <name type="common">yellow sugarcane aphid</name>
    <dbReference type="NCBI Taxonomy" id="143950"/>
    <lineage>
        <taxon>Eukaryota</taxon>
        <taxon>Metazoa</taxon>
        <taxon>Ecdysozoa</taxon>
        <taxon>Arthropoda</taxon>
        <taxon>Hexapoda</taxon>
        <taxon>Insecta</taxon>
        <taxon>Pterygota</taxon>
        <taxon>Neoptera</taxon>
        <taxon>Paraneoptera</taxon>
        <taxon>Hemiptera</taxon>
        <taxon>Sternorrhyncha</taxon>
        <taxon>Aphidomorpha</taxon>
        <taxon>Aphidoidea</taxon>
        <taxon>Aphididae</taxon>
        <taxon>Sipha</taxon>
    </lineage>
</organism>
<name>A0A2S2Q3Y6_9HEMI</name>
<proteinExistence type="predicted"/>